<gene>
    <name evidence="8" type="ORF">SAMN05444412_10146</name>
</gene>
<feature type="transmembrane region" description="Helical" evidence="7">
    <location>
        <begin position="12"/>
        <end position="30"/>
    </location>
</feature>
<evidence type="ECO:0000256" key="3">
    <source>
        <dbReference type="ARBA" id="ARBA00022475"/>
    </source>
</evidence>
<proteinExistence type="inferred from homology"/>
<feature type="transmembrane region" description="Helical" evidence="7">
    <location>
        <begin position="80"/>
        <end position="96"/>
    </location>
</feature>
<evidence type="ECO:0000256" key="7">
    <source>
        <dbReference type="SAM" id="Phobius"/>
    </source>
</evidence>
<name>A0A1H3JKB8_9BACT</name>
<evidence type="ECO:0000256" key="5">
    <source>
        <dbReference type="ARBA" id="ARBA00022989"/>
    </source>
</evidence>
<dbReference type="Proteomes" id="UP000199663">
    <property type="component" value="Unassembled WGS sequence"/>
</dbReference>
<dbReference type="EMBL" id="FNQC01000001">
    <property type="protein sequence ID" value="SDY40351.1"/>
    <property type="molecule type" value="Genomic_DNA"/>
</dbReference>
<evidence type="ECO:0000256" key="2">
    <source>
        <dbReference type="ARBA" id="ARBA00006679"/>
    </source>
</evidence>
<dbReference type="InterPro" id="IPR051907">
    <property type="entry name" value="DoxX-like_oxidoreductase"/>
</dbReference>
<comment type="caution">
    <text evidence="8">The sequence shown here is derived from an EMBL/GenBank/DDBJ whole genome shotgun (WGS) entry which is preliminary data.</text>
</comment>
<feature type="transmembrane region" description="Helical" evidence="7">
    <location>
        <begin position="50"/>
        <end position="73"/>
    </location>
</feature>
<reference evidence="8 9" key="1">
    <citation type="submission" date="2016-10" db="EMBL/GenBank/DDBJ databases">
        <authorList>
            <person name="Varghese N."/>
            <person name="Submissions S."/>
        </authorList>
    </citation>
    <scope>NUCLEOTIDE SEQUENCE [LARGE SCALE GENOMIC DNA]</scope>
    <source>
        <strain evidence="8 9">DSM 17997</strain>
    </source>
</reference>
<dbReference type="PANTHER" id="PTHR33452">
    <property type="entry name" value="OXIDOREDUCTASE CATD-RELATED"/>
    <property type="match status" value="1"/>
</dbReference>
<comment type="similarity">
    <text evidence="2">Belongs to the DoxX family.</text>
</comment>
<dbReference type="InterPro" id="IPR032808">
    <property type="entry name" value="DoxX"/>
</dbReference>
<dbReference type="RefSeq" id="WP_019595827.1">
    <property type="nucleotide sequence ID" value="NZ_FNQC01000001.1"/>
</dbReference>
<organism evidence="8 9">
    <name type="scientific">Rhodonellum ikkaensis</name>
    <dbReference type="NCBI Taxonomy" id="336829"/>
    <lineage>
        <taxon>Bacteria</taxon>
        <taxon>Pseudomonadati</taxon>
        <taxon>Bacteroidota</taxon>
        <taxon>Cytophagia</taxon>
        <taxon>Cytophagales</taxon>
        <taxon>Cytophagaceae</taxon>
        <taxon>Rhodonellum</taxon>
    </lineage>
</organism>
<sequence length="138" mass="15308">MKNWLFSTRPISKDIGIFILRVGAALMMLTHDWDKLSNYSAKLMTFSDPLGIGSALSLQLAILAEFFCAILLALGLMTRLSLVPLMITMLVAGFVAHAADPFPAKEKAFLFLVIFIVLFLLGPGKYSVDGQLNRPRRY</sequence>
<keyword evidence="3" id="KW-1003">Cell membrane</keyword>
<protein>
    <submittedName>
        <fullName evidence="8">Oxidoreductase</fullName>
    </submittedName>
</protein>
<accession>A0A1H3JKB8</accession>
<evidence type="ECO:0000256" key="4">
    <source>
        <dbReference type="ARBA" id="ARBA00022692"/>
    </source>
</evidence>
<feature type="transmembrane region" description="Helical" evidence="7">
    <location>
        <begin position="108"/>
        <end position="128"/>
    </location>
</feature>
<comment type="subcellular location">
    <subcellularLocation>
        <location evidence="1">Cell membrane</location>
        <topology evidence="1">Multi-pass membrane protein</topology>
    </subcellularLocation>
</comment>
<evidence type="ECO:0000313" key="8">
    <source>
        <dbReference type="EMBL" id="SDY40351.1"/>
    </source>
</evidence>
<keyword evidence="5 7" id="KW-1133">Transmembrane helix</keyword>
<evidence type="ECO:0000256" key="1">
    <source>
        <dbReference type="ARBA" id="ARBA00004651"/>
    </source>
</evidence>
<dbReference type="PANTHER" id="PTHR33452:SF1">
    <property type="entry name" value="INNER MEMBRANE PROTEIN YPHA-RELATED"/>
    <property type="match status" value="1"/>
</dbReference>
<keyword evidence="6 7" id="KW-0472">Membrane</keyword>
<keyword evidence="9" id="KW-1185">Reference proteome</keyword>
<keyword evidence="4 7" id="KW-0812">Transmembrane</keyword>
<dbReference type="Pfam" id="PF07681">
    <property type="entry name" value="DoxX"/>
    <property type="match status" value="1"/>
</dbReference>
<evidence type="ECO:0000313" key="9">
    <source>
        <dbReference type="Proteomes" id="UP000199663"/>
    </source>
</evidence>
<evidence type="ECO:0000256" key="6">
    <source>
        <dbReference type="ARBA" id="ARBA00023136"/>
    </source>
</evidence>